<name>A0A1I0RDB9_9FIRM</name>
<dbReference type="AlphaFoldDB" id="A0A1I0RDB9"/>
<dbReference type="OrthoDB" id="2083238at2"/>
<evidence type="ECO:0000313" key="1">
    <source>
        <dbReference type="EMBL" id="SEW38836.1"/>
    </source>
</evidence>
<proteinExistence type="predicted"/>
<keyword evidence="2" id="KW-1185">Reference proteome</keyword>
<organism evidence="1 2">
    <name type="scientific">[Clostridium] fimetarium</name>
    <dbReference type="NCBI Taxonomy" id="99656"/>
    <lineage>
        <taxon>Bacteria</taxon>
        <taxon>Bacillati</taxon>
        <taxon>Bacillota</taxon>
        <taxon>Clostridia</taxon>
        <taxon>Lachnospirales</taxon>
        <taxon>Lachnospiraceae</taxon>
    </lineage>
</organism>
<gene>
    <name evidence="1" type="ORF">SAMN05421659_11448</name>
</gene>
<dbReference type="RefSeq" id="WP_092455897.1">
    <property type="nucleotide sequence ID" value="NZ_FOJI01000014.1"/>
</dbReference>
<dbReference type="Proteomes" id="UP000199701">
    <property type="component" value="Unassembled WGS sequence"/>
</dbReference>
<protein>
    <submittedName>
        <fullName evidence="1">Uncharacterized protein</fullName>
    </submittedName>
</protein>
<evidence type="ECO:0000313" key="2">
    <source>
        <dbReference type="Proteomes" id="UP000199701"/>
    </source>
</evidence>
<accession>A0A1I0RDB9</accession>
<dbReference type="EMBL" id="FOJI01000014">
    <property type="protein sequence ID" value="SEW38836.1"/>
    <property type="molecule type" value="Genomic_DNA"/>
</dbReference>
<sequence>MSYSMECRDIKFLIKSKNIGRVTDICNEIRREKSESSFYDEYFESEDSESEDCDSESEDYLDSKEYLEFKELDFEKAIDDCGWRATLNKNGDCISISTFFEYSTEYVDTLSEIAPYVESGSFIEMQGENGTIWRWIFDGGKLSLKYAETKAIW</sequence>
<reference evidence="1 2" key="1">
    <citation type="submission" date="2016-10" db="EMBL/GenBank/DDBJ databases">
        <authorList>
            <person name="de Groot N.N."/>
        </authorList>
    </citation>
    <scope>NUCLEOTIDE SEQUENCE [LARGE SCALE GENOMIC DNA]</scope>
    <source>
        <strain evidence="1 2">DSM 9179</strain>
    </source>
</reference>